<dbReference type="EMBL" id="RKQG01000001">
    <property type="protein sequence ID" value="RPE33446.1"/>
    <property type="molecule type" value="Genomic_DNA"/>
</dbReference>
<dbReference type="InterPro" id="IPR000073">
    <property type="entry name" value="AB_hydrolase_1"/>
</dbReference>
<accession>A0A3N4RL04</accession>
<dbReference type="AlphaFoldDB" id="A0A3N4RL04"/>
<gene>
    <name evidence="2" type="ORF">EDD38_1736</name>
</gene>
<evidence type="ECO:0000313" key="3">
    <source>
        <dbReference type="Proteomes" id="UP000266906"/>
    </source>
</evidence>
<dbReference type="GO" id="GO:0016787">
    <property type="term" value="F:hydrolase activity"/>
    <property type="evidence" value="ECO:0007669"/>
    <property type="project" value="UniProtKB-KW"/>
</dbReference>
<reference evidence="2 3" key="1">
    <citation type="submission" date="2018-11" db="EMBL/GenBank/DDBJ databases">
        <title>Sequencing the genomes of 1000 actinobacteria strains.</title>
        <authorList>
            <person name="Klenk H.-P."/>
        </authorList>
    </citation>
    <scope>NUCLEOTIDE SEQUENCE [LARGE SCALE GENOMIC DNA]</scope>
    <source>
        <strain evidence="2 3">DSM 44781</strain>
    </source>
</reference>
<dbReference type="InterPro" id="IPR029058">
    <property type="entry name" value="AB_hydrolase_fold"/>
</dbReference>
<keyword evidence="3" id="KW-1185">Reference proteome</keyword>
<organism evidence="2 3">
    <name type="scientific">Kitasatospora cineracea</name>
    <dbReference type="NCBI Taxonomy" id="88074"/>
    <lineage>
        <taxon>Bacteria</taxon>
        <taxon>Bacillati</taxon>
        <taxon>Actinomycetota</taxon>
        <taxon>Actinomycetes</taxon>
        <taxon>Kitasatosporales</taxon>
        <taxon>Streptomycetaceae</taxon>
        <taxon>Kitasatospora</taxon>
    </lineage>
</organism>
<comment type="caution">
    <text evidence="2">The sequence shown here is derived from an EMBL/GenBank/DDBJ whole genome shotgun (WGS) entry which is preliminary data.</text>
</comment>
<dbReference type="Pfam" id="PF12697">
    <property type="entry name" value="Abhydrolase_6"/>
    <property type="match status" value="1"/>
</dbReference>
<evidence type="ECO:0000259" key="1">
    <source>
        <dbReference type="Pfam" id="PF12697"/>
    </source>
</evidence>
<name>A0A3N4RL04_9ACTN</name>
<dbReference type="RefSeq" id="WP_123817777.1">
    <property type="nucleotide sequence ID" value="NZ_RKQG01000001.1"/>
</dbReference>
<protein>
    <submittedName>
        <fullName evidence="2">Alpha-beta hydrolase superfamily lysophospholipase</fullName>
    </submittedName>
</protein>
<keyword evidence="2" id="KW-0378">Hydrolase</keyword>
<sequence>MAATALVRTALNATSRIATAPPGRVAFELFRNPLLRGRVRPAERDLHERATTGELVVNGKRARVYHWGDGRRPVLLVHGWRSRASRFTPYVRGLLDLGLSPVAFDAPGHGDSAGRATTILEYRELIGRLAERHGPFEGAVAHSFGTCCTLLAMAEGVPVGRLVAVAGVAEFAYLVDGFSTVLGLNDRLRADLVRRIERVLLPGAGDIWQRFDATRRPELVTAPILVVHDEDDDVVPLRQAHLLRAAYGERQLRLLTTRGLGHSRVLVEPAVVDNALAFLAAPRPMALEPARVPAGPAVLPAA</sequence>
<dbReference type="GO" id="GO:0016020">
    <property type="term" value="C:membrane"/>
    <property type="evidence" value="ECO:0007669"/>
    <property type="project" value="TreeGrafter"/>
</dbReference>
<proteinExistence type="predicted"/>
<evidence type="ECO:0000313" key="2">
    <source>
        <dbReference type="EMBL" id="RPE33446.1"/>
    </source>
</evidence>
<dbReference type="Gene3D" id="3.40.50.1820">
    <property type="entry name" value="alpha/beta hydrolase"/>
    <property type="match status" value="1"/>
</dbReference>
<dbReference type="PANTHER" id="PTHR43798:SF33">
    <property type="entry name" value="HYDROLASE, PUTATIVE (AFU_ORTHOLOGUE AFUA_2G14860)-RELATED"/>
    <property type="match status" value="1"/>
</dbReference>
<dbReference type="InterPro" id="IPR050266">
    <property type="entry name" value="AB_hydrolase_sf"/>
</dbReference>
<dbReference type="PANTHER" id="PTHR43798">
    <property type="entry name" value="MONOACYLGLYCEROL LIPASE"/>
    <property type="match status" value="1"/>
</dbReference>
<dbReference type="SUPFAM" id="SSF53474">
    <property type="entry name" value="alpha/beta-Hydrolases"/>
    <property type="match status" value="1"/>
</dbReference>
<feature type="domain" description="AB hydrolase-1" evidence="1">
    <location>
        <begin position="74"/>
        <end position="272"/>
    </location>
</feature>
<dbReference type="Proteomes" id="UP000266906">
    <property type="component" value="Unassembled WGS sequence"/>
</dbReference>